<dbReference type="InterPro" id="IPR001190">
    <property type="entry name" value="SRCR"/>
</dbReference>
<keyword evidence="2 4" id="KW-1015">Disulfide bond</keyword>
<feature type="disulfide bond" evidence="4">
    <location>
        <begin position="187"/>
        <end position="197"/>
    </location>
</feature>
<dbReference type="FunFam" id="3.10.250.10:FF:000001">
    <property type="entry name" value="Lysyl oxidase 4 isoform X1"/>
    <property type="match status" value="1"/>
</dbReference>
<dbReference type="Gene3D" id="3.10.250.10">
    <property type="entry name" value="SRCR-like domain"/>
    <property type="match status" value="3"/>
</dbReference>
<organism evidence="6 7">
    <name type="scientific">Nematostella vectensis</name>
    <name type="common">Starlet sea anemone</name>
    <dbReference type="NCBI Taxonomy" id="45351"/>
    <lineage>
        <taxon>Eukaryota</taxon>
        <taxon>Metazoa</taxon>
        <taxon>Cnidaria</taxon>
        <taxon>Anthozoa</taxon>
        <taxon>Hexacorallia</taxon>
        <taxon>Actiniaria</taxon>
        <taxon>Edwardsiidae</taxon>
        <taxon>Nematostella</taxon>
    </lineage>
</organism>
<feature type="domain" description="SRCR" evidence="5">
    <location>
        <begin position="6"/>
        <end position="108"/>
    </location>
</feature>
<evidence type="ECO:0000313" key="7">
    <source>
        <dbReference type="Proteomes" id="UP000001593"/>
    </source>
</evidence>
<feature type="disulfide bond" evidence="4">
    <location>
        <begin position="156"/>
        <end position="217"/>
    </location>
</feature>
<feature type="disulfide bond" evidence="4">
    <location>
        <begin position="263"/>
        <end position="324"/>
    </location>
</feature>
<accession>A7STB9</accession>
<dbReference type="OMA" id="CHREFGI"/>
<dbReference type="eggNOG" id="KOG3627">
    <property type="taxonomic scope" value="Eukaryota"/>
</dbReference>
<dbReference type="HOGENOM" id="CLU_002555_11_0_1"/>
<dbReference type="Pfam" id="PF00530">
    <property type="entry name" value="SRCR"/>
    <property type="match status" value="3"/>
</dbReference>
<dbReference type="FunFam" id="3.10.250.10:FF:000011">
    <property type="entry name" value="Scavenger receptor class A member 5"/>
    <property type="match status" value="2"/>
</dbReference>
<evidence type="ECO:0000256" key="2">
    <source>
        <dbReference type="ARBA" id="ARBA00023157"/>
    </source>
</evidence>
<dbReference type="PANTHER" id="PTHR48071">
    <property type="entry name" value="SRCR DOMAIN-CONTAINING PROTEIN"/>
    <property type="match status" value="1"/>
</dbReference>
<feature type="disulfide bond" evidence="4">
    <location>
        <begin position="250"/>
        <end position="314"/>
    </location>
</feature>
<evidence type="ECO:0000256" key="4">
    <source>
        <dbReference type="PROSITE-ProRule" id="PRU00196"/>
    </source>
</evidence>
<dbReference type="InterPro" id="IPR036772">
    <property type="entry name" value="SRCR-like_dom_sf"/>
</dbReference>
<dbReference type="InParanoid" id="A7STB9"/>
<evidence type="ECO:0000313" key="6">
    <source>
        <dbReference type="EMBL" id="EDO33055.1"/>
    </source>
</evidence>
<dbReference type="PhylomeDB" id="A7STB9"/>
<keyword evidence="1" id="KW-0732">Signal</keyword>
<dbReference type="PROSITE" id="PS50287">
    <property type="entry name" value="SRCR_2"/>
    <property type="match status" value="3"/>
</dbReference>
<name>A7STB9_NEMVE</name>
<dbReference type="PRINTS" id="PR00258">
    <property type="entry name" value="SPERACTRCPTR"/>
</dbReference>
<dbReference type="EMBL" id="DS469793">
    <property type="protein sequence ID" value="EDO33055.1"/>
    <property type="molecule type" value="Genomic_DNA"/>
</dbReference>
<sequence length="326" mass="36001">PANVKVRLVGGRTPYEGRVEVFWGVWGSVCDDHFDINDAHDGHVVCRMLGYKRAEKALPRAAFGRGSGQIWLDDVQCSGRESSIDYCAHKPWGKHNCGHHEDAGVVCEPRNPGALRVRLAGSRVRGSGRVEVLYNGVWGTVCDDFWDIRKDGNVVCRMLGYKRAEKALPRAAFGRGSGQIWLDDVQCSGRESSIDYCAHKPWGKHNCGHHEDAGVVCEPRNPVRVRLAGSRVRGSGRVEVLYNGVWGTVCDDFWDIRDAKVVCRMLGYSRAVKATHSASFGQGSGRILLDNVMCRGTEKTIADCTHSPWGKHNCRHSEDAGVICKA</sequence>
<dbReference type="STRING" id="45351.A7STB9"/>
<gene>
    <name evidence="6" type="ORF">NEMVEDRAFT_v1g130928</name>
</gene>
<proteinExistence type="predicted"/>
<feature type="disulfide bond" evidence="4">
    <location>
        <begin position="294"/>
        <end position="304"/>
    </location>
</feature>
<dbReference type="AlphaFoldDB" id="A7STB9"/>
<protein>
    <recommendedName>
        <fullName evidence="5">SRCR domain-containing protein</fullName>
    </recommendedName>
</protein>
<comment type="caution">
    <text evidence="4">Lacks conserved residue(s) required for the propagation of feature annotation.</text>
</comment>
<evidence type="ECO:0000256" key="3">
    <source>
        <dbReference type="ARBA" id="ARBA00023180"/>
    </source>
</evidence>
<keyword evidence="3" id="KW-0325">Glycoprotein</keyword>
<dbReference type="PANTHER" id="PTHR48071:SF18">
    <property type="entry name" value="DELETED IN MALIGNANT BRAIN TUMORS 1 PROTEIN-RELATED"/>
    <property type="match status" value="1"/>
</dbReference>
<feature type="domain" description="SRCR" evidence="5">
    <location>
        <begin position="225"/>
        <end position="325"/>
    </location>
</feature>
<dbReference type="SMART" id="SM00202">
    <property type="entry name" value="SR"/>
    <property type="match status" value="3"/>
</dbReference>
<dbReference type="GO" id="GO:0016020">
    <property type="term" value="C:membrane"/>
    <property type="evidence" value="ECO:0007669"/>
    <property type="project" value="InterPro"/>
</dbReference>
<feature type="domain" description="SRCR" evidence="5">
    <location>
        <begin position="117"/>
        <end position="218"/>
    </location>
</feature>
<dbReference type="SUPFAM" id="SSF56487">
    <property type="entry name" value="SRCR-like"/>
    <property type="match status" value="3"/>
</dbReference>
<feature type="disulfide bond" evidence="4">
    <location>
        <begin position="77"/>
        <end position="87"/>
    </location>
</feature>
<feature type="disulfide bond" evidence="4">
    <location>
        <begin position="46"/>
        <end position="107"/>
    </location>
</feature>
<keyword evidence="7" id="KW-1185">Reference proteome</keyword>
<reference evidence="6 7" key="1">
    <citation type="journal article" date="2007" name="Science">
        <title>Sea anemone genome reveals ancestral eumetazoan gene repertoire and genomic organization.</title>
        <authorList>
            <person name="Putnam N.H."/>
            <person name="Srivastava M."/>
            <person name="Hellsten U."/>
            <person name="Dirks B."/>
            <person name="Chapman J."/>
            <person name="Salamov A."/>
            <person name="Terry A."/>
            <person name="Shapiro H."/>
            <person name="Lindquist E."/>
            <person name="Kapitonov V.V."/>
            <person name="Jurka J."/>
            <person name="Genikhovich G."/>
            <person name="Grigoriev I.V."/>
            <person name="Lucas S.M."/>
            <person name="Steele R.E."/>
            <person name="Finnerty J.R."/>
            <person name="Technau U."/>
            <person name="Martindale M.Q."/>
            <person name="Rokhsar D.S."/>
        </authorList>
    </citation>
    <scope>NUCLEOTIDE SEQUENCE [LARGE SCALE GENOMIC DNA]</scope>
    <source>
        <strain evidence="7">CH2 X CH6</strain>
    </source>
</reference>
<evidence type="ECO:0000256" key="1">
    <source>
        <dbReference type="ARBA" id="ARBA00022729"/>
    </source>
</evidence>
<feature type="non-terminal residue" evidence="6">
    <location>
        <position position="326"/>
    </location>
</feature>
<evidence type="ECO:0000259" key="5">
    <source>
        <dbReference type="PROSITE" id="PS50287"/>
    </source>
</evidence>
<dbReference type="Proteomes" id="UP000001593">
    <property type="component" value="Unassembled WGS sequence"/>
</dbReference>